<evidence type="ECO:0008006" key="4">
    <source>
        <dbReference type="Google" id="ProtNLM"/>
    </source>
</evidence>
<dbReference type="RefSeq" id="WP_162662078.1">
    <property type="nucleotide sequence ID" value="NZ_CP048020.1"/>
</dbReference>
<keyword evidence="1" id="KW-1133">Transmembrane helix</keyword>
<name>A0A6P1XXW2_9SPIR</name>
<gene>
    <name evidence="2" type="ORF">GWP43_01045</name>
</gene>
<dbReference type="KEGG" id="trz:GWP43_01045"/>
<protein>
    <recommendedName>
        <fullName evidence="4">Transmembrane protein</fullName>
    </recommendedName>
</protein>
<evidence type="ECO:0000313" key="2">
    <source>
        <dbReference type="EMBL" id="QHX42267.1"/>
    </source>
</evidence>
<keyword evidence="1" id="KW-0812">Transmembrane</keyword>
<accession>A0A6P1XXW2</accession>
<dbReference type="Proteomes" id="UP000464374">
    <property type="component" value="Chromosome"/>
</dbReference>
<dbReference type="AlphaFoldDB" id="A0A6P1XXW2"/>
<evidence type="ECO:0000256" key="1">
    <source>
        <dbReference type="SAM" id="Phobius"/>
    </source>
</evidence>
<reference evidence="2 3" key="1">
    <citation type="submission" date="2020-01" db="EMBL/GenBank/DDBJ databases">
        <title>Complete genome sequence of a human oral phylogroup 1 Treponema sp. strain ATCC 700766, originally isolated from periodontitis dental plaque.</title>
        <authorList>
            <person name="Chan Y."/>
            <person name="Huo Y.-B."/>
            <person name="Yu X.-L."/>
            <person name="Zeng H."/>
            <person name="Leung W.-K."/>
            <person name="Watt R.M."/>
        </authorList>
    </citation>
    <scope>NUCLEOTIDE SEQUENCE [LARGE SCALE GENOMIC DNA]</scope>
    <source>
        <strain evidence="2 3">OMZ 804</strain>
    </source>
</reference>
<organism evidence="2 3">
    <name type="scientific">Treponema vincentii</name>
    <dbReference type="NCBI Taxonomy" id="69710"/>
    <lineage>
        <taxon>Bacteria</taxon>
        <taxon>Pseudomonadati</taxon>
        <taxon>Spirochaetota</taxon>
        <taxon>Spirochaetia</taxon>
        <taxon>Spirochaetales</taxon>
        <taxon>Treponemataceae</taxon>
        <taxon>Treponema</taxon>
    </lineage>
</organism>
<keyword evidence="1" id="KW-0472">Membrane</keyword>
<proteinExistence type="predicted"/>
<sequence length="81" mass="9709">MGHPSFKSHEKGHYYQSWILGPLYLFVIGIPSIIHAAMHNTNKCNRCNELRENGDDDPYKHFWTEQWAEKYNEEKNKEEKK</sequence>
<dbReference type="EMBL" id="CP048020">
    <property type="protein sequence ID" value="QHX42267.1"/>
    <property type="molecule type" value="Genomic_DNA"/>
</dbReference>
<evidence type="ECO:0000313" key="3">
    <source>
        <dbReference type="Proteomes" id="UP000464374"/>
    </source>
</evidence>
<feature type="transmembrane region" description="Helical" evidence="1">
    <location>
        <begin position="15"/>
        <end position="36"/>
    </location>
</feature>